<keyword evidence="3" id="KW-1185">Reference proteome</keyword>
<feature type="region of interest" description="Disordered" evidence="1">
    <location>
        <begin position="1"/>
        <end position="79"/>
    </location>
</feature>
<evidence type="ECO:0000313" key="3">
    <source>
        <dbReference type="Proteomes" id="UP000008783"/>
    </source>
</evidence>
<protein>
    <submittedName>
        <fullName evidence="2">Uncharacterized protein</fullName>
    </submittedName>
</protein>
<accession>E3L7P2</accession>
<sequence length="180" mass="19864">MEPATAGTIPPRPLMAYPHRPRETLSAAESVHSHWPGETLSAAESVHSQRPREKKKKRKDIGPEIRCYPPSSSSEERSHTHLNFALPAVNHCPFAPIPAPHLAVTPLKTVQPALPIHNQPSLFQTSLTPIESINPLRRTVDATLDSAAEKDEKQHTTCMFVHGRELSSAESVQPSTTERN</sequence>
<dbReference type="GeneID" id="10538726"/>
<reference evidence="3" key="2">
    <citation type="journal article" date="2011" name="Proc. Natl. Acad. Sci. U.S.A.">
        <title>Obligate biotrophy features unraveled by the genomic analysis of rust fungi.</title>
        <authorList>
            <person name="Duplessis S."/>
            <person name="Cuomo C.A."/>
            <person name="Lin Y.-C."/>
            <person name="Aerts A."/>
            <person name="Tisserant E."/>
            <person name="Veneault-Fourrey C."/>
            <person name="Joly D.L."/>
            <person name="Hacquard S."/>
            <person name="Amselem J."/>
            <person name="Cantarel B.L."/>
            <person name="Chiu R."/>
            <person name="Coutinho P.M."/>
            <person name="Feau N."/>
            <person name="Field M."/>
            <person name="Frey P."/>
            <person name="Gelhaye E."/>
            <person name="Goldberg J."/>
            <person name="Grabherr M.G."/>
            <person name="Kodira C.D."/>
            <person name="Kohler A."/>
            <person name="Kuees U."/>
            <person name="Lindquist E.A."/>
            <person name="Lucas S.M."/>
            <person name="Mago R."/>
            <person name="Mauceli E."/>
            <person name="Morin E."/>
            <person name="Murat C."/>
            <person name="Pangilinan J.L."/>
            <person name="Park R."/>
            <person name="Pearson M."/>
            <person name="Quesneville H."/>
            <person name="Rouhier N."/>
            <person name="Sakthikumar S."/>
            <person name="Salamov A.A."/>
            <person name="Schmutz J."/>
            <person name="Selles B."/>
            <person name="Shapiro H."/>
            <person name="Tanguay P."/>
            <person name="Tuskan G.A."/>
            <person name="Henrissat B."/>
            <person name="Van de Peer Y."/>
            <person name="Rouze P."/>
            <person name="Ellis J.G."/>
            <person name="Dodds P.N."/>
            <person name="Schein J.E."/>
            <person name="Zhong S."/>
            <person name="Hamelin R.C."/>
            <person name="Grigoriev I.V."/>
            <person name="Szabo L.J."/>
            <person name="Martin F."/>
        </authorList>
    </citation>
    <scope>NUCLEOTIDE SEQUENCE [LARGE SCALE GENOMIC DNA]</scope>
    <source>
        <strain evidence="3">CRL 75-36-700-3 / race SCCL</strain>
    </source>
</reference>
<evidence type="ECO:0000256" key="1">
    <source>
        <dbReference type="SAM" id="MobiDB-lite"/>
    </source>
</evidence>
<dbReference type="EMBL" id="DS178367">
    <property type="protein sequence ID" value="EFP92567.2"/>
    <property type="molecule type" value="Genomic_DNA"/>
</dbReference>
<reference key="1">
    <citation type="submission" date="2007-01" db="EMBL/GenBank/DDBJ databases">
        <title>The Genome Sequence of Puccinia graminis f. sp. tritici Strain CRL 75-36-700-3.</title>
        <authorList>
            <consortium name="The Broad Institute Genome Sequencing Platform"/>
            <person name="Birren B."/>
            <person name="Lander E."/>
            <person name="Galagan J."/>
            <person name="Nusbaum C."/>
            <person name="Devon K."/>
            <person name="Cuomo C."/>
            <person name="Jaffe D."/>
            <person name="Butler J."/>
            <person name="Alvarez P."/>
            <person name="Gnerre S."/>
            <person name="Grabherr M."/>
            <person name="Mauceli E."/>
            <person name="Brockman W."/>
            <person name="Young S."/>
            <person name="LaButti K."/>
            <person name="Sykes S."/>
            <person name="DeCaprio D."/>
            <person name="Crawford M."/>
            <person name="Koehrsen M."/>
            <person name="Engels R."/>
            <person name="Montgomery P."/>
            <person name="Pearson M."/>
            <person name="Howarth C."/>
            <person name="Larson L."/>
            <person name="White J."/>
            <person name="Zeng Q."/>
            <person name="Kodira C."/>
            <person name="Yandava C."/>
            <person name="Alvarado L."/>
            <person name="O'Leary S."/>
            <person name="Szabo L."/>
            <person name="Dean R."/>
            <person name="Schein J."/>
        </authorList>
    </citation>
    <scope>NUCLEOTIDE SEQUENCE</scope>
    <source>
        <strain>CRL 75-36-700-3</strain>
    </source>
</reference>
<dbReference type="RefSeq" id="XP_003336986.2">
    <property type="nucleotide sequence ID" value="XM_003336938.2"/>
</dbReference>
<dbReference type="AlphaFoldDB" id="E3L7P2"/>
<dbReference type="HOGENOM" id="CLU_1496947_0_0_1"/>
<dbReference type="VEuPathDB" id="FungiDB:PGTG_18699"/>
<proteinExistence type="predicted"/>
<dbReference type="KEGG" id="pgr:PGTG_18699"/>
<dbReference type="Proteomes" id="UP000008783">
    <property type="component" value="Unassembled WGS sequence"/>
</dbReference>
<evidence type="ECO:0000313" key="2">
    <source>
        <dbReference type="EMBL" id="EFP92567.2"/>
    </source>
</evidence>
<gene>
    <name evidence="2" type="ORF">PGTG_18699</name>
</gene>
<name>E3L7P2_PUCGT</name>
<dbReference type="InParanoid" id="E3L7P2"/>
<organism evidence="2 3">
    <name type="scientific">Puccinia graminis f. sp. tritici (strain CRL 75-36-700-3 / race SCCL)</name>
    <name type="common">Black stem rust fungus</name>
    <dbReference type="NCBI Taxonomy" id="418459"/>
    <lineage>
        <taxon>Eukaryota</taxon>
        <taxon>Fungi</taxon>
        <taxon>Dikarya</taxon>
        <taxon>Basidiomycota</taxon>
        <taxon>Pucciniomycotina</taxon>
        <taxon>Pucciniomycetes</taxon>
        <taxon>Pucciniales</taxon>
        <taxon>Pucciniaceae</taxon>
        <taxon>Puccinia</taxon>
    </lineage>
</organism>